<evidence type="ECO:0000313" key="1">
    <source>
        <dbReference type="EMBL" id="GHD37315.1"/>
    </source>
</evidence>
<comment type="caution">
    <text evidence="1">The sequence shown here is derived from an EMBL/GenBank/DDBJ whole genome shotgun (WGS) entry which is preliminary data.</text>
</comment>
<accession>A0ABQ3GTY7</accession>
<proteinExistence type="predicted"/>
<name>A0ABQ3GTY7_9GAMM</name>
<keyword evidence="2" id="KW-1185">Reference proteome</keyword>
<gene>
    <name evidence="1" type="ORF">GCM10016272_25330</name>
</gene>
<organism evidence="1 2">
    <name type="scientific">Psychrobacter glaciei</name>
    <dbReference type="NCBI Taxonomy" id="619771"/>
    <lineage>
        <taxon>Bacteria</taxon>
        <taxon>Pseudomonadati</taxon>
        <taxon>Pseudomonadota</taxon>
        <taxon>Gammaproteobacteria</taxon>
        <taxon>Moraxellales</taxon>
        <taxon>Moraxellaceae</taxon>
        <taxon>Psychrobacter</taxon>
    </lineage>
</organism>
<protein>
    <submittedName>
        <fullName evidence="1">Uncharacterized protein</fullName>
    </submittedName>
</protein>
<dbReference type="EMBL" id="BMZR01000007">
    <property type="protein sequence ID" value="GHD37315.1"/>
    <property type="molecule type" value="Genomic_DNA"/>
</dbReference>
<dbReference type="Proteomes" id="UP000610203">
    <property type="component" value="Unassembled WGS sequence"/>
</dbReference>
<evidence type="ECO:0000313" key="2">
    <source>
        <dbReference type="Proteomes" id="UP000610203"/>
    </source>
</evidence>
<reference evidence="2" key="1">
    <citation type="journal article" date="2019" name="Int. J. Syst. Evol. Microbiol.">
        <title>The Global Catalogue of Microorganisms (GCM) 10K type strain sequencing project: providing services to taxonomists for standard genome sequencing and annotation.</title>
        <authorList>
            <consortium name="The Broad Institute Genomics Platform"/>
            <consortium name="The Broad Institute Genome Sequencing Center for Infectious Disease"/>
            <person name="Wu L."/>
            <person name="Ma J."/>
        </authorList>
    </citation>
    <scope>NUCLEOTIDE SEQUENCE [LARGE SCALE GENOMIC DNA]</scope>
    <source>
        <strain evidence="2">KCTC 42280</strain>
    </source>
</reference>
<sequence>MVQYYFSLTISFTKIRVARKKSVSTTHCRPSDFDTANRIFGSGIRIMLGYLTIR</sequence>